<name>A0A8H7CG72_9AGAR</name>
<evidence type="ECO:0000313" key="1">
    <source>
        <dbReference type="EMBL" id="KAF7336474.1"/>
    </source>
</evidence>
<dbReference type="AlphaFoldDB" id="A0A8H7CG72"/>
<accession>A0A8H7CG72</accession>
<dbReference type="EMBL" id="JACAZH010000037">
    <property type="protein sequence ID" value="KAF7336474.1"/>
    <property type="molecule type" value="Genomic_DNA"/>
</dbReference>
<organism evidence="1 2">
    <name type="scientific">Mycena sanguinolenta</name>
    <dbReference type="NCBI Taxonomy" id="230812"/>
    <lineage>
        <taxon>Eukaryota</taxon>
        <taxon>Fungi</taxon>
        <taxon>Dikarya</taxon>
        <taxon>Basidiomycota</taxon>
        <taxon>Agaricomycotina</taxon>
        <taxon>Agaricomycetes</taxon>
        <taxon>Agaricomycetidae</taxon>
        <taxon>Agaricales</taxon>
        <taxon>Marasmiineae</taxon>
        <taxon>Mycenaceae</taxon>
        <taxon>Mycena</taxon>
    </lineage>
</organism>
<protein>
    <submittedName>
        <fullName evidence="1">Uncharacterized protein</fullName>
    </submittedName>
</protein>
<gene>
    <name evidence="1" type="ORF">MSAN_02301900</name>
</gene>
<keyword evidence="2" id="KW-1185">Reference proteome</keyword>
<evidence type="ECO:0000313" key="2">
    <source>
        <dbReference type="Proteomes" id="UP000623467"/>
    </source>
</evidence>
<dbReference type="Proteomes" id="UP000623467">
    <property type="component" value="Unassembled WGS sequence"/>
</dbReference>
<reference evidence="1" key="1">
    <citation type="submission" date="2020-05" db="EMBL/GenBank/DDBJ databases">
        <title>Mycena genomes resolve the evolution of fungal bioluminescence.</title>
        <authorList>
            <person name="Tsai I.J."/>
        </authorList>
    </citation>
    <scope>NUCLEOTIDE SEQUENCE</scope>
    <source>
        <strain evidence="1">160909Yilan</strain>
    </source>
</reference>
<comment type="caution">
    <text evidence="1">The sequence shown here is derived from an EMBL/GenBank/DDBJ whole genome shotgun (WGS) entry which is preliminary data.</text>
</comment>
<sequence length="330" mass="36428">MKIATSLLPAALTQSTFISITIRTACIRPLGPAALLAIDGRDGDAQTLIPITIHTACILPLGPAALLAIDEREAEIGEADVHVEGGRVSAMKAGRAGLASELWLMASDVGEEAGDGEHDKGERTRTLSSDILRMSTRCRLNEELDREAPGDDTGLAEEMKAAGHDSTLRKSRCLREARPSFCKPCDVSDSPYVRRLPRLRVLKALDFAYDLTFVRAAIQVPHKHAALIFHIFRVYVVVAFGVGLDSDISSTYRSYSLRRRPGFCPPPYRIRHSCILVRFAVFAGFVVAERSSPHDYTTRQKITLAVLRTHLDRSTSLSDDHAPHYGWRRK</sequence>
<proteinExistence type="predicted"/>